<name>A0ABT1CUD9_9HYPH</name>
<dbReference type="RefSeq" id="WP_252916591.1">
    <property type="nucleotide sequence ID" value="NZ_JAAAML010000003.1"/>
</dbReference>
<dbReference type="EMBL" id="JAAAML010000003">
    <property type="protein sequence ID" value="MCO6409783.1"/>
    <property type="molecule type" value="Genomic_DNA"/>
</dbReference>
<feature type="transmembrane region" description="Helical" evidence="1">
    <location>
        <begin position="39"/>
        <end position="60"/>
    </location>
</feature>
<keyword evidence="1" id="KW-0472">Membrane</keyword>
<keyword evidence="1" id="KW-1133">Transmembrane helix</keyword>
<dbReference type="Proteomes" id="UP001320715">
    <property type="component" value="Unassembled WGS sequence"/>
</dbReference>
<evidence type="ECO:0008006" key="4">
    <source>
        <dbReference type="Google" id="ProtNLM"/>
    </source>
</evidence>
<protein>
    <recommendedName>
        <fullName evidence="4">DUF4345 domain-containing protein</fullName>
    </recommendedName>
</protein>
<keyword evidence="1" id="KW-0812">Transmembrane</keyword>
<reference evidence="2 3" key="1">
    <citation type="submission" date="2020-01" db="EMBL/GenBank/DDBJ databases">
        <title>Genomes of bacteria type strains.</title>
        <authorList>
            <person name="Chen J."/>
            <person name="Zhu S."/>
            <person name="Yang J."/>
        </authorList>
    </citation>
    <scope>NUCLEOTIDE SEQUENCE [LARGE SCALE GENOMIC DNA]</scope>
    <source>
        <strain evidence="2 3">DSM 16655</strain>
    </source>
</reference>
<feature type="transmembrane region" description="Helical" evidence="1">
    <location>
        <begin position="72"/>
        <end position="95"/>
    </location>
</feature>
<evidence type="ECO:0000256" key="1">
    <source>
        <dbReference type="SAM" id="Phobius"/>
    </source>
</evidence>
<keyword evidence="3" id="KW-1185">Reference proteome</keyword>
<organism evidence="2 3">
    <name type="scientific">Hoeflea alexandrii</name>
    <dbReference type="NCBI Taxonomy" id="288436"/>
    <lineage>
        <taxon>Bacteria</taxon>
        <taxon>Pseudomonadati</taxon>
        <taxon>Pseudomonadota</taxon>
        <taxon>Alphaproteobacteria</taxon>
        <taxon>Hyphomicrobiales</taxon>
        <taxon>Rhizobiaceae</taxon>
        <taxon>Hoeflea</taxon>
    </lineage>
</organism>
<accession>A0ABT1CUD9</accession>
<evidence type="ECO:0000313" key="3">
    <source>
        <dbReference type="Proteomes" id="UP001320715"/>
    </source>
</evidence>
<feature type="transmembrane region" description="Helical" evidence="1">
    <location>
        <begin position="107"/>
        <end position="126"/>
    </location>
</feature>
<sequence length="129" mass="13651">MVKALNAAAAYFCATFAAGFVLGTIRTLLVEPTTGALGAVALELPLMLAVSWIACGWALRRFDVESRFSPRLVMGVVALALLMGAELFVSVLLAGRSPGEHLALYQTAPALLGLAAQLAYAFFPLVRLR</sequence>
<gene>
    <name evidence="2" type="ORF">GTW23_16490</name>
</gene>
<comment type="caution">
    <text evidence="2">The sequence shown here is derived from an EMBL/GenBank/DDBJ whole genome shotgun (WGS) entry which is preliminary data.</text>
</comment>
<proteinExistence type="predicted"/>
<evidence type="ECO:0000313" key="2">
    <source>
        <dbReference type="EMBL" id="MCO6409783.1"/>
    </source>
</evidence>